<keyword evidence="10" id="KW-0456">Lyase</keyword>
<keyword evidence="2" id="KW-0004">4Fe-4S</keyword>
<keyword evidence="14" id="KW-1185">Reference proteome</keyword>
<proteinExistence type="inferred from homology"/>
<dbReference type="SFLD" id="SFLDG01067">
    <property type="entry name" value="SPASM/twitch_domain_containing"/>
    <property type="match status" value="1"/>
</dbReference>
<feature type="region of interest" description="Disordered" evidence="11">
    <location>
        <begin position="60"/>
        <end position="81"/>
    </location>
</feature>
<name>A0AB34IIV5_PRYPA</name>
<comment type="pathway">
    <text evidence="1">Cofactor biosynthesis; molybdopterin biosynthesis.</text>
</comment>
<dbReference type="GO" id="GO:0061798">
    <property type="term" value="F:GTP 3',8'-cyclase activity"/>
    <property type="evidence" value="ECO:0007669"/>
    <property type="project" value="TreeGrafter"/>
</dbReference>
<evidence type="ECO:0000256" key="10">
    <source>
        <dbReference type="ARBA" id="ARBA00023239"/>
    </source>
</evidence>
<dbReference type="CDD" id="cd21117">
    <property type="entry name" value="Twitch_MoaA"/>
    <property type="match status" value="1"/>
</dbReference>
<dbReference type="AlphaFoldDB" id="A0AB34IIV5"/>
<dbReference type="InterPro" id="IPR007197">
    <property type="entry name" value="rSAM"/>
</dbReference>
<dbReference type="SFLD" id="SFLDG01386">
    <property type="entry name" value="main_SPASM_domain-containing"/>
    <property type="match status" value="1"/>
</dbReference>
<evidence type="ECO:0000256" key="4">
    <source>
        <dbReference type="ARBA" id="ARBA00022723"/>
    </source>
</evidence>
<dbReference type="Proteomes" id="UP001515480">
    <property type="component" value="Unassembled WGS sequence"/>
</dbReference>
<gene>
    <name evidence="13" type="ORF">AB1Y20_011680</name>
</gene>
<protein>
    <recommendedName>
        <fullName evidence="12">Radical SAM core domain-containing protein</fullName>
    </recommendedName>
</protein>
<reference evidence="13 14" key="1">
    <citation type="journal article" date="2024" name="Science">
        <title>Giant polyketide synthase enzymes in the biosynthesis of giant marine polyether toxins.</title>
        <authorList>
            <person name="Fallon T.R."/>
            <person name="Shende V.V."/>
            <person name="Wierzbicki I.H."/>
            <person name="Pendleton A.L."/>
            <person name="Watervoot N.F."/>
            <person name="Auber R.P."/>
            <person name="Gonzalez D.J."/>
            <person name="Wisecaver J.H."/>
            <person name="Moore B.S."/>
        </authorList>
    </citation>
    <scope>NUCLEOTIDE SEQUENCE [LARGE SCALE GENOMIC DNA]</scope>
    <source>
        <strain evidence="13 14">12B1</strain>
    </source>
</reference>
<evidence type="ECO:0000259" key="12">
    <source>
        <dbReference type="PROSITE" id="PS51918"/>
    </source>
</evidence>
<dbReference type="SFLD" id="SFLDS00029">
    <property type="entry name" value="Radical_SAM"/>
    <property type="match status" value="1"/>
</dbReference>
<dbReference type="GO" id="GO:0046872">
    <property type="term" value="F:metal ion binding"/>
    <property type="evidence" value="ECO:0007669"/>
    <property type="project" value="UniProtKB-KW"/>
</dbReference>
<dbReference type="SMART" id="SM00729">
    <property type="entry name" value="Elp3"/>
    <property type="match status" value="1"/>
</dbReference>
<dbReference type="PROSITE" id="PS51918">
    <property type="entry name" value="RADICAL_SAM"/>
    <property type="match status" value="1"/>
</dbReference>
<dbReference type="GO" id="GO:0061799">
    <property type="term" value="F:cyclic pyranopterin monophosphate synthase activity"/>
    <property type="evidence" value="ECO:0007669"/>
    <property type="project" value="TreeGrafter"/>
</dbReference>
<keyword evidence="4" id="KW-0479">Metal-binding</keyword>
<dbReference type="InterPro" id="IPR013483">
    <property type="entry name" value="MoaA"/>
</dbReference>
<dbReference type="InterPro" id="IPR013785">
    <property type="entry name" value="Aldolase_TIM"/>
</dbReference>
<feature type="domain" description="Radical SAM core" evidence="12">
    <location>
        <begin position="97"/>
        <end position="312"/>
    </location>
</feature>
<evidence type="ECO:0000256" key="11">
    <source>
        <dbReference type="SAM" id="MobiDB-lite"/>
    </source>
</evidence>
<accession>A0AB34IIV5</accession>
<evidence type="ECO:0000256" key="5">
    <source>
        <dbReference type="ARBA" id="ARBA00022741"/>
    </source>
</evidence>
<evidence type="ECO:0000256" key="7">
    <source>
        <dbReference type="ARBA" id="ARBA00023014"/>
    </source>
</evidence>
<dbReference type="EMBL" id="JBGBPQ010000025">
    <property type="protein sequence ID" value="KAL1499477.1"/>
    <property type="molecule type" value="Genomic_DNA"/>
</dbReference>
<dbReference type="SFLD" id="SFLDG01383">
    <property type="entry name" value="cyclic_pyranopterin_phosphate"/>
    <property type="match status" value="1"/>
</dbReference>
<feature type="compositionally biased region" description="Low complexity" evidence="11">
    <location>
        <begin position="72"/>
        <end position="81"/>
    </location>
</feature>
<dbReference type="GO" id="GO:0006777">
    <property type="term" value="P:Mo-molybdopterin cofactor biosynthetic process"/>
    <property type="evidence" value="ECO:0007669"/>
    <property type="project" value="UniProtKB-KW"/>
</dbReference>
<evidence type="ECO:0000256" key="9">
    <source>
        <dbReference type="ARBA" id="ARBA00023150"/>
    </source>
</evidence>
<keyword evidence="6" id="KW-0408">Iron</keyword>
<dbReference type="CDD" id="cd01335">
    <property type="entry name" value="Radical_SAM"/>
    <property type="match status" value="1"/>
</dbReference>
<dbReference type="InterPro" id="IPR058240">
    <property type="entry name" value="rSAM_sf"/>
</dbReference>
<keyword evidence="9" id="KW-0501">Molybdenum cofactor biosynthesis</keyword>
<evidence type="ECO:0000256" key="6">
    <source>
        <dbReference type="ARBA" id="ARBA00023004"/>
    </source>
</evidence>
<keyword evidence="5" id="KW-0547">Nucleotide-binding</keyword>
<evidence type="ECO:0000256" key="1">
    <source>
        <dbReference type="ARBA" id="ARBA00005046"/>
    </source>
</evidence>
<organism evidence="13 14">
    <name type="scientific">Prymnesium parvum</name>
    <name type="common">Toxic golden alga</name>
    <dbReference type="NCBI Taxonomy" id="97485"/>
    <lineage>
        <taxon>Eukaryota</taxon>
        <taxon>Haptista</taxon>
        <taxon>Haptophyta</taxon>
        <taxon>Prymnesiophyceae</taxon>
        <taxon>Prymnesiales</taxon>
        <taxon>Prymnesiaceae</taxon>
        <taxon>Prymnesium</taxon>
    </lineage>
</organism>
<dbReference type="PANTHER" id="PTHR22960:SF0">
    <property type="entry name" value="MOLYBDENUM COFACTOR BIOSYNTHESIS PROTEIN 1"/>
    <property type="match status" value="1"/>
</dbReference>
<dbReference type="NCBIfam" id="TIGR02666">
    <property type="entry name" value="moaA"/>
    <property type="match status" value="1"/>
</dbReference>
<evidence type="ECO:0000313" key="14">
    <source>
        <dbReference type="Proteomes" id="UP001515480"/>
    </source>
</evidence>
<dbReference type="InterPro" id="IPR010505">
    <property type="entry name" value="MoaA_twitch"/>
</dbReference>
<comment type="caution">
    <text evidence="13">The sequence shown here is derived from an EMBL/GenBank/DDBJ whole genome shotgun (WGS) entry which is preliminary data.</text>
</comment>
<dbReference type="PANTHER" id="PTHR22960">
    <property type="entry name" value="MOLYBDOPTERIN COFACTOR SYNTHESIS PROTEIN A"/>
    <property type="match status" value="1"/>
</dbReference>
<dbReference type="Gene3D" id="3.20.20.70">
    <property type="entry name" value="Aldolase class I"/>
    <property type="match status" value="1"/>
</dbReference>
<evidence type="ECO:0000313" key="13">
    <source>
        <dbReference type="EMBL" id="KAL1499477.1"/>
    </source>
</evidence>
<dbReference type="SUPFAM" id="SSF102114">
    <property type="entry name" value="Radical SAM enzymes"/>
    <property type="match status" value="1"/>
</dbReference>
<keyword evidence="8" id="KW-0342">GTP-binding</keyword>
<dbReference type="HAMAP" id="MF_01225_B">
    <property type="entry name" value="MoaA_B"/>
    <property type="match status" value="1"/>
</dbReference>
<dbReference type="GO" id="GO:0051539">
    <property type="term" value="F:4 iron, 4 sulfur cluster binding"/>
    <property type="evidence" value="ECO:0007669"/>
    <property type="project" value="UniProtKB-KW"/>
</dbReference>
<evidence type="ECO:0000256" key="2">
    <source>
        <dbReference type="ARBA" id="ARBA00022485"/>
    </source>
</evidence>
<evidence type="ECO:0000256" key="8">
    <source>
        <dbReference type="ARBA" id="ARBA00023134"/>
    </source>
</evidence>
<dbReference type="GO" id="GO:0005525">
    <property type="term" value="F:GTP binding"/>
    <property type="evidence" value="ECO:0007669"/>
    <property type="project" value="UniProtKB-KW"/>
</dbReference>
<dbReference type="Pfam" id="PF04055">
    <property type="entry name" value="Radical_SAM"/>
    <property type="match status" value="1"/>
</dbReference>
<dbReference type="InterPro" id="IPR006638">
    <property type="entry name" value="Elp3/MiaA/NifB-like_rSAM"/>
</dbReference>
<keyword evidence="7" id="KW-0411">Iron-sulfur</keyword>
<evidence type="ECO:0000256" key="3">
    <source>
        <dbReference type="ARBA" id="ARBA00022691"/>
    </source>
</evidence>
<dbReference type="InterPro" id="IPR050105">
    <property type="entry name" value="MoCo_biosynth_MoaA/MoaC"/>
</dbReference>
<dbReference type="InterPro" id="IPR040064">
    <property type="entry name" value="MoaA-like"/>
</dbReference>
<sequence length="423" mass="46238">MPPFIRSRLLSQLSTHALPRASSQCGCGRPRRLLSTANAPRRVEALRVRIAQEGRDLADFVSNRPADDDSDSPALPTPRRLLDLRPPSRVAAALVDRFARQHTYLRLSLTERCSLRCTYCMPEEGVQLTAAEKLLTSDEIVRLAAVFVGGGVNKIRLTGGEPTVRRDLLDVVGALDQLRPAGLEQIAMTSNGIALPRMLRRLQAAGLDRLNVSLDTLDRALFTKLTRRDGLERVLAAIDLAIELGYTPLKVNCVLMAGVNEHELLSFAALATERPIDVRFIEYMPFDGNQWKEAGMVPHARVMETLRGAYPELTPAGNDAHDVAVSWIPQPGARGTVSLISSMTQPFCGGCNRLRLTADGNLKTCLFGADELSLRDAMRAGASDQELLALVGTALQGKHARHAGMHYRQLVSNENRPMTTIGG</sequence>
<keyword evidence="3" id="KW-0949">S-adenosyl-L-methionine</keyword>
<dbReference type="Pfam" id="PF06463">
    <property type="entry name" value="Mob_synth_C"/>
    <property type="match status" value="1"/>
</dbReference>